<keyword evidence="6" id="KW-1185">Reference proteome</keyword>
<dbReference type="PANTHER" id="PTHR34698">
    <property type="entry name" value="5-OXOPROLINASE SUBUNIT B"/>
    <property type="match status" value="1"/>
</dbReference>
<dbReference type="InterPro" id="IPR010016">
    <property type="entry name" value="PxpB"/>
</dbReference>
<sequence>MRIDGFGIGAACLSLPQEPQRDTPARIEALADGVRQALGARLTDLVPGWNTLTVHYDPFALTLAQLRECLAPVLQAWQQQGARVAERASALHVVPVWYAGPDLAAVAKACGMGEDEVVALHSGQEFLVGAIGFAPGQAYLGPLDARLALPRRRTPRVRLPAGSVAIAERQSTIYPQVSPGGWHVLGYTAWRPFDARRDPPCLIAAGDHVRFEAVDEAFYRAAGGQA</sequence>
<dbReference type="GO" id="GO:0005524">
    <property type="term" value="F:ATP binding"/>
    <property type="evidence" value="ECO:0007669"/>
    <property type="project" value="UniProtKB-KW"/>
</dbReference>
<gene>
    <name evidence="5" type="ORF">FOZ76_08715</name>
</gene>
<proteinExistence type="predicted"/>
<dbReference type="Gene3D" id="3.30.1360.40">
    <property type="match status" value="1"/>
</dbReference>
<evidence type="ECO:0000313" key="6">
    <source>
        <dbReference type="Proteomes" id="UP000318405"/>
    </source>
</evidence>
<dbReference type="RefSeq" id="WP_143947760.1">
    <property type="nucleotide sequence ID" value="NZ_BAABMB010000002.1"/>
</dbReference>
<dbReference type="SMART" id="SM00796">
    <property type="entry name" value="AHS1"/>
    <property type="match status" value="1"/>
</dbReference>
<dbReference type="InterPro" id="IPR029000">
    <property type="entry name" value="Cyclophilin-like_dom_sf"/>
</dbReference>
<dbReference type="AlphaFoldDB" id="A0A556AUS7"/>
<keyword evidence="1" id="KW-0547">Nucleotide-binding</keyword>
<dbReference type="Gene3D" id="2.40.100.10">
    <property type="entry name" value="Cyclophilin-like"/>
    <property type="match status" value="1"/>
</dbReference>
<keyword evidence="2 5" id="KW-0378">Hydrolase</keyword>
<dbReference type="EMBL" id="VLTJ01000014">
    <property type="protein sequence ID" value="TSH96650.1"/>
    <property type="molecule type" value="Genomic_DNA"/>
</dbReference>
<evidence type="ECO:0000313" key="5">
    <source>
        <dbReference type="EMBL" id="TSH96650.1"/>
    </source>
</evidence>
<name>A0A556AUS7_9BURK</name>
<dbReference type="InterPro" id="IPR003833">
    <property type="entry name" value="CT_C_D"/>
</dbReference>
<reference evidence="5 6" key="1">
    <citation type="submission" date="2019-07" db="EMBL/GenBank/DDBJ databases">
        <title>Qingshengfaniella alkalisoli gen. nov., sp. nov., isolated from saline soil.</title>
        <authorList>
            <person name="Xu L."/>
            <person name="Huang X.-X."/>
            <person name="Sun J.-Q."/>
        </authorList>
    </citation>
    <scope>NUCLEOTIDE SEQUENCE [LARGE SCALE GENOMIC DNA]</scope>
    <source>
        <strain evidence="5 6">DSM 27279</strain>
    </source>
</reference>
<feature type="domain" description="Carboxyltransferase" evidence="4">
    <location>
        <begin position="1"/>
        <end position="203"/>
    </location>
</feature>
<dbReference type="SUPFAM" id="SSF160467">
    <property type="entry name" value="PH0987 N-terminal domain-like"/>
    <property type="match status" value="1"/>
</dbReference>
<dbReference type="GO" id="GO:0016787">
    <property type="term" value="F:hydrolase activity"/>
    <property type="evidence" value="ECO:0007669"/>
    <property type="project" value="UniProtKB-KW"/>
</dbReference>
<comment type="caution">
    <text evidence="5">The sequence shown here is derived from an EMBL/GenBank/DDBJ whole genome shotgun (WGS) entry which is preliminary data.</text>
</comment>
<protein>
    <submittedName>
        <fullName evidence="5">Allophanate hydrolase subunit 1</fullName>
    </submittedName>
</protein>
<evidence type="ECO:0000256" key="3">
    <source>
        <dbReference type="ARBA" id="ARBA00022840"/>
    </source>
</evidence>
<evidence type="ECO:0000259" key="4">
    <source>
        <dbReference type="SMART" id="SM00796"/>
    </source>
</evidence>
<evidence type="ECO:0000256" key="2">
    <source>
        <dbReference type="ARBA" id="ARBA00022801"/>
    </source>
</evidence>
<evidence type="ECO:0000256" key="1">
    <source>
        <dbReference type="ARBA" id="ARBA00022741"/>
    </source>
</evidence>
<keyword evidence="3" id="KW-0067">ATP-binding</keyword>
<dbReference type="Pfam" id="PF02682">
    <property type="entry name" value="CT_C_D"/>
    <property type="match status" value="1"/>
</dbReference>
<dbReference type="Proteomes" id="UP000318405">
    <property type="component" value="Unassembled WGS sequence"/>
</dbReference>
<organism evidence="5 6">
    <name type="scientific">Verticiella sediminum</name>
    <dbReference type="NCBI Taxonomy" id="1247510"/>
    <lineage>
        <taxon>Bacteria</taxon>
        <taxon>Pseudomonadati</taxon>
        <taxon>Pseudomonadota</taxon>
        <taxon>Betaproteobacteria</taxon>
        <taxon>Burkholderiales</taxon>
        <taxon>Alcaligenaceae</taxon>
        <taxon>Verticiella</taxon>
    </lineage>
</organism>
<dbReference type="OrthoDB" id="9778567at2"/>
<dbReference type="SUPFAM" id="SSF50891">
    <property type="entry name" value="Cyclophilin-like"/>
    <property type="match status" value="1"/>
</dbReference>
<accession>A0A556AUS7</accession>
<dbReference type="PANTHER" id="PTHR34698:SF2">
    <property type="entry name" value="5-OXOPROLINASE SUBUNIT B"/>
    <property type="match status" value="1"/>
</dbReference>